<dbReference type="EMBL" id="FNQY01000027">
    <property type="protein sequence ID" value="SEA54849.1"/>
    <property type="molecule type" value="Genomic_DNA"/>
</dbReference>
<evidence type="ECO:0000256" key="1">
    <source>
        <dbReference type="ARBA" id="ARBA00006739"/>
    </source>
</evidence>
<sequence>MLSIIIVNFNSADLILDCLKSIKDQTRAIAYEVIIVDNSSDTTGRSKILSFYPEVQWLEMGYNGGFARANNKGIREAKGDAILLLNPDTIILENTLDKVYPLFMDSGAAACGVQLLNEDQSFQIAGNFAMKGGLNYLLPLPYIGNFLKNLGNLIKVKKPNIGEAKDVQEVDWINGAFLMVRSSILSKSGLLDEDFFLYAEEAEWCHRLKKQGKMLIYGDFHILHLQGETANEAYQSEGKGYYNLYDKKGRQLIISNFLRIRKQFGVGWFLFDTIIYTLGIPVFIIGLIIENLIGLKMPFKNFGAVGGFVKNVFVLWTYVPRIIQGKPHFYKLL</sequence>
<dbReference type="STRING" id="551991.SAMN05192529_1275"/>
<accession>A0A1H4C394</accession>
<dbReference type="SUPFAM" id="SSF53448">
    <property type="entry name" value="Nucleotide-diphospho-sugar transferases"/>
    <property type="match status" value="1"/>
</dbReference>
<organism evidence="6 7">
    <name type="scientific">Arachidicoccus rhizosphaerae</name>
    <dbReference type="NCBI Taxonomy" id="551991"/>
    <lineage>
        <taxon>Bacteria</taxon>
        <taxon>Pseudomonadati</taxon>
        <taxon>Bacteroidota</taxon>
        <taxon>Chitinophagia</taxon>
        <taxon>Chitinophagales</taxon>
        <taxon>Chitinophagaceae</taxon>
        <taxon>Arachidicoccus</taxon>
    </lineage>
</organism>
<dbReference type="InterPro" id="IPR001173">
    <property type="entry name" value="Glyco_trans_2-like"/>
</dbReference>
<dbReference type="OrthoDB" id="9771846at2"/>
<protein>
    <recommendedName>
        <fullName evidence="5">Glycosyltransferase 2-like domain-containing protein</fullName>
    </recommendedName>
</protein>
<keyword evidence="3" id="KW-0808">Transferase</keyword>
<dbReference type="CDD" id="cd04186">
    <property type="entry name" value="GT_2_like_c"/>
    <property type="match status" value="1"/>
</dbReference>
<comment type="similarity">
    <text evidence="1">Belongs to the glycosyltransferase 2 family.</text>
</comment>
<proteinExistence type="inferred from homology"/>
<feature type="domain" description="Glycosyltransferase 2-like" evidence="5">
    <location>
        <begin position="3"/>
        <end position="123"/>
    </location>
</feature>
<dbReference type="RefSeq" id="WP_091400713.1">
    <property type="nucleotide sequence ID" value="NZ_FNQY01000027.1"/>
</dbReference>
<dbReference type="Gene3D" id="3.90.550.10">
    <property type="entry name" value="Spore Coat Polysaccharide Biosynthesis Protein SpsA, Chain A"/>
    <property type="match status" value="1"/>
</dbReference>
<dbReference type="InterPro" id="IPR029044">
    <property type="entry name" value="Nucleotide-diphossugar_trans"/>
</dbReference>
<reference evidence="6 7" key="1">
    <citation type="submission" date="2016-10" db="EMBL/GenBank/DDBJ databases">
        <authorList>
            <person name="de Groot N.N."/>
        </authorList>
    </citation>
    <scope>NUCLEOTIDE SEQUENCE [LARGE SCALE GENOMIC DNA]</scope>
    <source>
        <strain evidence="6 7">Vu-144</strain>
    </source>
</reference>
<dbReference type="GO" id="GO:0016757">
    <property type="term" value="F:glycosyltransferase activity"/>
    <property type="evidence" value="ECO:0007669"/>
    <property type="project" value="UniProtKB-KW"/>
</dbReference>
<dbReference type="PANTHER" id="PTHR43179:SF12">
    <property type="entry name" value="GALACTOFURANOSYLTRANSFERASE GLFT2"/>
    <property type="match status" value="1"/>
</dbReference>
<evidence type="ECO:0000313" key="6">
    <source>
        <dbReference type="EMBL" id="SEA54849.1"/>
    </source>
</evidence>
<keyword evidence="4" id="KW-1133">Transmembrane helix</keyword>
<keyword evidence="4" id="KW-0472">Membrane</keyword>
<keyword evidence="4" id="KW-0812">Transmembrane</keyword>
<keyword evidence="7" id="KW-1185">Reference proteome</keyword>
<dbReference type="PANTHER" id="PTHR43179">
    <property type="entry name" value="RHAMNOSYLTRANSFERASE WBBL"/>
    <property type="match status" value="1"/>
</dbReference>
<dbReference type="AlphaFoldDB" id="A0A1H4C394"/>
<dbReference type="Proteomes" id="UP000199041">
    <property type="component" value="Unassembled WGS sequence"/>
</dbReference>
<evidence type="ECO:0000256" key="4">
    <source>
        <dbReference type="SAM" id="Phobius"/>
    </source>
</evidence>
<evidence type="ECO:0000259" key="5">
    <source>
        <dbReference type="Pfam" id="PF00535"/>
    </source>
</evidence>
<dbReference type="Pfam" id="PF00535">
    <property type="entry name" value="Glycos_transf_2"/>
    <property type="match status" value="1"/>
</dbReference>
<name>A0A1H4C394_9BACT</name>
<evidence type="ECO:0000313" key="7">
    <source>
        <dbReference type="Proteomes" id="UP000199041"/>
    </source>
</evidence>
<gene>
    <name evidence="6" type="ORF">SAMN05192529_1275</name>
</gene>
<evidence type="ECO:0000256" key="2">
    <source>
        <dbReference type="ARBA" id="ARBA00022676"/>
    </source>
</evidence>
<feature type="transmembrane region" description="Helical" evidence="4">
    <location>
        <begin position="266"/>
        <end position="289"/>
    </location>
</feature>
<feature type="transmembrane region" description="Helical" evidence="4">
    <location>
        <begin position="301"/>
        <end position="319"/>
    </location>
</feature>
<evidence type="ECO:0000256" key="3">
    <source>
        <dbReference type="ARBA" id="ARBA00022679"/>
    </source>
</evidence>
<keyword evidence="2" id="KW-0328">Glycosyltransferase</keyword>